<dbReference type="AlphaFoldDB" id="A0A8X6KZG7"/>
<gene>
    <name evidence="1" type="ORF">TNCT_254001</name>
</gene>
<dbReference type="OrthoDB" id="8372726at2759"/>
<dbReference type="EMBL" id="BMAO01003749">
    <property type="protein sequence ID" value="GFQ89916.1"/>
    <property type="molecule type" value="Genomic_DNA"/>
</dbReference>
<keyword evidence="2" id="KW-1185">Reference proteome</keyword>
<dbReference type="Proteomes" id="UP000887116">
    <property type="component" value="Unassembled WGS sequence"/>
</dbReference>
<sequence length="83" mass="9151">MGAAYYCQEFQGFSAVGAHLSNYDDQVAVIHSTASQIENCNNPAKAVFLVHSQVAIRSLSCNSQTGRKRTTDRREKNELFVGL</sequence>
<accession>A0A8X6KZG7</accession>
<organism evidence="1 2">
    <name type="scientific">Trichonephila clavata</name>
    <name type="common">Joro spider</name>
    <name type="synonym">Nephila clavata</name>
    <dbReference type="NCBI Taxonomy" id="2740835"/>
    <lineage>
        <taxon>Eukaryota</taxon>
        <taxon>Metazoa</taxon>
        <taxon>Ecdysozoa</taxon>
        <taxon>Arthropoda</taxon>
        <taxon>Chelicerata</taxon>
        <taxon>Arachnida</taxon>
        <taxon>Araneae</taxon>
        <taxon>Araneomorphae</taxon>
        <taxon>Entelegynae</taxon>
        <taxon>Araneoidea</taxon>
        <taxon>Nephilidae</taxon>
        <taxon>Trichonephila</taxon>
    </lineage>
</organism>
<reference evidence="1" key="1">
    <citation type="submission" date="2020-07" db="EMBL/GenBank/DDBJ databases">
        <title>Multicomponent nature underlies the extraordinary mechanical properties of spider dragline silk.</title>
        <authorList>
            <person name="Kono N."/>
            <person name="Nakamura H."/>
            <person name="Mori M."/>
            <person name="Yoshida Y."/>
            <person name="Ohtoshi R."/>
            <person name="Malay A.D."/>
            <person name="Moran D.A.P."/>
            <person name="Tomita M."/>
            <person name="Numata K."/>
            <person name="Arakawa K."/>
        </authorList>
    </citation>
    <scope>NUCLEOTIDE SEQUENCE</scope>
</reference>
<evidence type="ECO:0000313" key="1">
    <source>
        <dbReference type="EMBL" id="GFQ89916.1"/>
    </source>
</evidence>
<proteinExistence type="predicted"/>
<name>A0A8X6KZG7_TRICU</name>
<evidence type="ECO:0000313" key="2">
    <source>
        <dbReference type="Proteomes" id="UP000887116"/>
    </source>
</evidence>
<comment type="caution">
    <text evidence="1">The sequence shown here is derived from an EMBL/GenBank/DDBJ whole genome shotgun (WGS) entry which is preliminary data.</text>
</comment>
<protein>
    <submittedName>
        <fullName evidence="1">Uncharacterized protein</fullName>
    </submittedName>
</protein>